<evidence type="ECO:0000313" key="3">
    <source>
        <dbReference type="EMBL" id="NJC72654.1"/>
    </source>
</evidence>
<dbReference type="SMART" id="SM00014">
    <property type="entry name" value="acidPPc"/>
    <property type="match status" value="1"/>
</dbReference>
<feature type="domain" description="Phosphatidic acid phosphatase type 2/haloperoxidase" evidence="2">
    <location>
        <begin position="91"/>
        <end position="197"/>
    </location>
</feature>
<dbReference type="Proteomes" id="UP000722989">
    <property type="component" value="Unassembled WGS sequence"/>
</dbReference>
<evidence type="ECO:0000256" key="1">
    <source>
        <dbReference type="SAM" id="Phobius"/>
    </source>
</evidence>
<dbReference type="EMBL" id="JAATVY010000020">
    <property type="protein sequence ID" value="NJC72654.1"/>
    <property type="molecule type" value="Genomic_DNA"/>
</dbReference>
<accession>A0ABX0Y5R1</accession>
<keyword evidence="1" id="KW-1133">Transmembrane helix</keyword>
<protein>
    <submittedName>
        <fullName evidence="3">Phosphatase PAP2 family protein</fullName>
    </submittedName>
</protein>
<feature type="transmembrane region" description="Helical" evidence="1">
    <location>
        <begin position="155"/>
        <end position="176"/>
    </location>
</feature>
<dbReference type="InterPro" id="IPR036938">
    <property type="entry name" value="PAP2/HPO_sf"/>
</dbReference>
<feature type="transmembrane region" description="Helical" evidence="1">
    <location>
        <begin position="61"/>
        <end position="82"/>
    </location>
</feature>
<keyword evidence="1" id="KW-0472">Membrane</keyword>
<feature type="transmembrane region" description="Helical" evidence="1">
    <location>
        <begin position="89"/>
        <end position="111"/>
    </location>
</feature>
<dbReference type="Gene3D" id="1.20.144.10">
    <property type="entry name" value="Phosphatidic acid phosphatase type 2/haloperoxidase"/>
    <property type="match status" value="1"/>
</dbReference>
<comment type="caution">
    <text evidence="3">The sequence shown here is derived from an EMBL/GenBank/DDBJ whole genome shotgun (WGS) entry which is preliminary data.</text>
</comment>
<keyword evidence="1" id="KW-0812">Transmembrane</keyword>
<organism evidence="3 4">
    <name type="scientific">Planosporangium thailandense</name>
    <dbReference type="NCBI Taxonomy" id="765197"/>
    <lineage>
        <taxon>Bacteria</taxon>
        <taxon>Bacillati</taxon>
        <taxon>Actinomycetota</taxon>
        <taxon>Actinomycetes</taxon>
        <taxon>Micromonosporales</taxon>
        <taxon>Micromonosporaceae</taxon>
        <taxon>Planosporangium</taxon>
    </lineage>
</organism>
<name>A0ABX0Y5R1_9ACTN</name>
<feature type="transmembrane region" description="Helical" evidence="1">
    <location>
        <begin position="222"/>
        <end position="246"/>
    </location>
</feature>
<feature type="transmembrane region" description="Helical" evidence="1">
    <location>
        <begin position="131"/>
        <end position="148"/>
    </location>
</feature>
<dbReference type="SUPFAM" id="SSF48317">
    <property type="entry name" value="Acid phosphatase/Vanadium-dependent haloperoxidase"/>
    <property type="match status" value="1"/>
</dbReference>
<dbReference type="Pfam" id="PF01569">
    <property type="entry name" value="PAP2"/>
    <property type="match status" value="1"/>
</dbReference>
<proteinExistence type="predicted"/>
<gene>
    <name evidence="3" type="ORF">HC031_23465</name>
</gene>
<sequence length="304" mass="30672">MRGWPVGLTLWLLVLAAADAAGIVAVWRIFVRSRHGQLLDTVALAGNSIGQARIEGLVDTVLNGMSVVSLLVATAVVGFIALIRRRAAVAFGVVVLIVGANVTTQLLKQFIDRPELGVDPQRAAAGNSLPSGHTTIAASVAVAFMLVLPARLRGVGAVIGAGFAAVAGIATLSAGWHRPSDAVAALLVVGGWAGVAGLVIVTAQRRHGGVRYGPSNRLAVRVLAAAGVVLLAGAGLALALTGQVLSTPPDELSRHQLFVAYAGGAMGIAGAAGLVLASVLATAHRVVPQVVPSADDPQERAAIG</sequence>
<feature type="transmembrane region" description="Helical" evidence="1">
    <location>
        <begin position="258"/>
        <end position="281"/>
    </location>
</feature>
<evidence type="ECO:0000259" key="2">
    <source>
        <dbReference type="SMART" id="SM00014"/>
    </source>
</evidence>
<dbReference type="InterPro" id="IPR000326">
    <property type="entry name" value="PAP2/HPO"/>
</dbReference>
<reference evidence="3 4" key="1">
    <citation type="submission" date="2020-03" db="EMBL/GenBank/DDBJ databases">
        <title>WGS of the type strain of Planosporangium spp.</title>
        <authorList>
            <person name="Thawai C."/>
        </authorList>
    </citation>
    <scope>NUCLEOTIDE SEQUENCE [LARGE SCALE GENOMIC DNA]</scope>
    <source>
        <strain evidence="3 4">TBRC 5610</strain>
    </source>
</reference>
<dbReference type="RefSeq" id="WP_167927562.1">
    <property type="nucleotide sequence ID" value="NZ_JAATVY010000020.1"/>
</dbReference>
<keyword evidence="4" id="KW-1185">Reference proteome</keyword>
<feature type="transmembrane region" description="Helical" evidence="1">
    <location>
        <begin position="182"/>
        <end position="201"/>
    </location>
</feature>
<evidence type="ECO:0000313" key="4">
    <source>
        <dbReference type="Proteomes" id="UP000722989"/>
    </source>
</evidence>